<name>A0A1Q3BST8_CEPFO</name>
<dbReference type="AlphaFoldDB" id="A0A1Q3BST8"/>
<evidence type="ECO:0000256" key="2">
    <source>
        <dbReference type="SAM" id="Phobius"/>
    </source>
</evidence>
<keyword evidence="4" id="KW-1185">Reference proteome</keyword>
<reference evidence="4" key="1">
    <citation type="submission" date="2016-04" db="EMBL/GenBank/DDBJ databases">
        <title>Cephalotus genome sequencing.</title>
        <authorList>
            <person name="Fukushima K."/>
            <person name="Hasebe M."/>
            <person name="Fang X."/>
        </authorList>
    </citation>
    <scope>NUCLEOTIDE SEQUENCE [LARGE SCALE GENOMIC DNA]</scope>
    <source>
        <strain evidence="4">cv. St1</strain>
    </source>
</reference>
<proteinExistence type="predicted"/>
<evidence type="ECO:0000256" key="1">
    <source>
        <dbReference type="SAM" id="MobiDB-lite"/>
    </source>
</evidence>
<accession>A0A1Q3BST8</accession>
<organism evidence="3 4">
    <name type="scientific">Cephalotus follicularis</name>
    <name type="common">Albany pitcher plant</name>
    <dbReference type="NCBI Taxonomy" id="3775"/>
    <lineage>
        <taxon>Eukaryota</taxon>
        <taxon>Viridiplantae</taxon>
        <taxon>Streptophyta</taxon>
        <taxon>Embryophyta</taxon>
        <taxon>Tracheophyta</taxon>
        <taxon>Spermatophyta</taxon>
        <taxon>Magnoliopsida</taxon>
        <taxon>eudicotyledons</taxon>
        <taxon>Gunneridae</taxon>
        <taxon>Pentapetalae</taxon>
        <taxon>rosids</taxon>
        <taxon>fabids</taxon>
        <taxon>Oxalidales</taxon>
        <taxon>Cephalotaceae</taxon>
        <taxon>Cephalotus</taxon>
    </lineage>
</organism>
<comment type="caution">
    <text evidence="3">The sequence shown here is derived from an EMBL/GenBank/DDBJ whole genome shotgun (WGS) entry which is preliminary data.</text>
</comment>
<dbReference type="EMBL" id="BDDD01000867">
    <property type="protein sequence ID" value="GAV71041.1"/>
    <property type="molecule type" value="Genomic_DNA"/>
</dbReference>
<protein>
    <submittedName>
        <fullName evidence="3">Uncharacterized protein</fullName>
    </submittedName>
</protein>
<evidence type="ECO:0000313" key="3">
    <source>
        <dbReference type="EMBL" id="GAV71041.1"/>
    </source>
</evidence>
<keyword evidence="2" id="KW-0812">Transmembrane</keyword>
<sequence>MSRRVSRLSIPGDSSTPSGSSHPEPDPMELGSQEQDIDVPSSSKEICYVTIFDIKLFFVLLKFFCYILLYMSTVKRNHVFESGSHQRRMRGVCSGADARPIRHISPNGCFEEMDVKNTIASIIKSRILQPWITWSQFPNAEKELPWEKLLVGKTISIYSKYYLGFFLTY</sequence>
<keyword evidence="2" id="KW-0472">Membrane</keyword>
<dbReference type="Proteomes" id="UP000187406">
    <property type="component" value="Unassembled WGS sequence"/>
</dbReference>
<dbReference type="InParanoid" id="A0A1Q3BST8"/>
<evidence type="ECO:0000313" key="4">
    <source>
        <dbReference type="Proteomes" id="UP000187406"/>
    </source>
</evidence>
<keyword evidence="2" id="KW-1133">Transmembrane helix</keyword>
<gene>
    <name evidence="3" type="ORF">CFOL_v3_14535</name>
</gene>
<feature type="compositionally biased region" description="Polar residues" evidence="1">
    <location>
        <begin position="12"/>
        <end position="21"/>
    </location>
</feature>
<feature type="region of interest" description="Disordered" evidence="1">
    <location>
        <begin position="1"/>
        <end position="35"/>
    </location>
</feature>
<feature type="transmembrane region" description="Helical" evidence="2">
    <location>
        <begin position="48"/>
        <end position="69"/>
    </location>
</feature>